<evidence type="ECO:0000259" key="8">
    <source>
        <dbReference type="PROSITE" id="PS51740"/>
    </source>
</evidence>
<dbReference type="CDD" id="cd16320">
    <property type="entry name" value="MraZ_N"/>
    <property type="match status" value="1"/>
</dbReference>
<dbReference type="Gene3D" id="3.40.1550.20">
    <property type="entry name" value="Transcriptional regulator MraZ domain"/>
    <property type="match status" value="1"/>
</dbReference>
<dbReference type="InterPro" id="IPR037914">
    <property type="entry name" value="SpoVT-AbrB_sf"/>
</dbReference>
<accession>A0A2S5RG05</accession>
<feature type="domain" description="SpoVT-AbrB" evidence="8">
    <location>
        <begin position="78"/>
        <end position="121"/>
    </location>
</feature>
<dbReference type="InterPro" id="IPR035642">
    <property type="entry name" value="MraZ_N"/>
</dbReference>
<reference evidence="9 10" key="1">
    <citation type="submission" date="2017-11" db="EMBL/GenBank/DDBJ databases">
        <title>Genome sequence of Mesoplasma corruscae ELCA-2 (ATCC 49579).</title>
        <authorList>
            <person name="Lo W.-S."/>
            <person name="Kuo C.-H."/>
        </authorList>
    </citation>
    <scope>NUCLEOTIDE SEQUENCE [LARGE SCALE GENOMIC DNA]</scope>
    <source>
        <strain evidence="9 10">ELCA-2</strain>
    </source>
</reference>
<name>A0A2S5RG05_9MOLU</name>
<dbReference type="InterPro" id="IPR007159">
    <property type="entry name" value="SpoVT-AbrB_dom"/>
</dbReference>
<dbReference type="InterPro" id="IPR020603">
    <property type="entry name" value="MraZ_dom"/>
</dbReference>
<dbReference type="Pfam" id="PF02381">
    <property type="entry name" value="MraZ"/>
    <property type="match status" value="2"/>
</dbReference>
<proteinExistence type="inferred from homology"/>
<dbReference type="CDD" id="cd16321">
    <property type="entry name" value="MraZ_C"/>
    <property type="match status" value="1"/>
</dbReference>
<dbReference type="SUPFAM" id="SSF89447">
    <property type="entry name" value="AbrB/MazE/MraZ-like"/>
    <property type="match status" value="1"/>
</dbReference>
<dbReference type="EMBL" id="PHNF01000002">
    <property type="protein sequence ID" value="PPE06264.1"/>
    <property type="molecule type" value="Genomic_DNA"/>
</dbReference>
<dbReference type="HAMAP" id="MF_01008">
    <property type="entry name" value="MraZ"/>
    <property type="match status" value="1"/>
</dbReference>
<dbReference type="GO" id="GO:0009295">
    <property type="term" value="C:nucleoid"/>
    <property type="evidence" value="ECO:0007669"/>
    <property type="project" value="UniProtKB-SubCell"/>
</dbReference>
<evidence type="ECO:0000256" key="1">
    <source>
        <dbReference type="ARBA" id="ARBA00013860"/>
    </source>
</evidence>
<dbReference type="PANTHER" id="PTHR34701">
    <property type="entry name" value="TRANSCRIPTIONAL REGULATOR MRAZ"/>
    <property type="match status" value="1"/>
</dbReference>
<keyword evidence="4 7" id="KW-0805">Transcription regulation</keyword>
<protein>
    <recommendedName>
        <fullName evidence="1 7">Transcriptional regulator MraZ</fullName>
    </recommendedName>
</protein>
<dbReference type="PANTHER" id="PTHR34701:SF1">
    <property type="entry name" value="TRANSCRIPTIONAL REGULATOR MRAZ"/>
    <property type="match status" value="1"/>
</dbReference>
<evidence type="ECO:0000256" key="5">
    <source>
        <dbReference type="ARBA" id="ARBA00023125"/>
    </source>
</evidence>
<dbReference type="Proteomes" id="UP000239785">
    <property type="component" value="Unassembled WGS sequence"/>
</dbReference>
<dbReference type="AlphaFoldDB" id="A0A2S5RG05"/>
<dbReference type="GO" id="GO:0000976">
    <property type="term" value="F:transcription cis-regulatory region binding"/>
    <property type="evidence" value="ECO:0007669"/>
    <property type="project" value="TreeGrafter"/>
</dbReference>
<keyword evidence="6 7" id="KW-0804">Transcription</keyword>
<dbReference type="GO" id="GO:0003700">
    <property type="term" value="F:DNA-binding transcription factor activity"/>
    <property type="evidence" value="ECO:0007669"/>
    <property type="project" value="UniProtKB-UniRule"/>
</dbReference>
<feature type="domain" description="SpoVT-AbrB" evidence="8">
    <location>
        <begin position="6"/>
        <end position="49"/>
    </location>
</feature>
<keyword evidence="3" id="KW-0677">Repeat</keyword>
<comment type="caution">
    <text evidence="9">The sequence shown here is derived from an EMBL/GenBank/DDBJ whole genome shotgun (WGS) entry which is preliminary data.</text>
</comment>
<keyword evidence="10" id="KW-1185">Reference proteome</keyword>
<comment type="subcellular location">
    <subcellularLocation>
        <location evidence="7">Cytoplasm</location>
        <location evidence="7">Nucleoid</location>
    </subcellularLocation>
</comment>
<evidence type="ECO:0000256" key="2">
    <source>
        <dbReference type="ARBA" id="ARBA00022490"/>
    </source>
</evidence>
<gene>
    <name evidence="7 9" type="primary">mraZ</name>
    <name evidence="9" type="ORF">MCORR_v1c05690</name>
</gene>
<comment type="similarity">
    <text evidence="7">Belongs to the MraZ family.</text>
</comment>
<dbReference type="InterPro" id="IPR003444">
    <property type="entry name" value="MraZ"/>
</dbReference>
<dbReference type="NCBIfam" id="TIGR00242">
    <property type="entry name" value="division/cell wall cluster transcriptional repressor MraZ"/>
    <property type="match status" value="1"/>
</dbReference>
<comment type="subunit">
    <text evidence="7">Forms oligomers.</text>
</comment>
<dbReference type="InterPro" id="IPR038619">
    <property type="entry name" value="MraZ_sf"/>
</dbReference>
<dbReference type="GO" id="GO:0005737">
    <property type="term" value="C:cytoplasm"/>
    <property type="evidence" value="ECO:0007669"/>
    <property type="project" value="UniProtKB-UniRule"/>
</dbReference>
<evidence type="ECO:0000256" key="7">
    <source>
        <dbReference type="HAMAP-Rule" id="MF_01008"/>
    </source>
</evidence>
<dbReference type="GO" id="GO:0051301">
    <property type="term" value="P:cell division"/>
    <property type="evidence" value="ECO:0007669"/>
    <property type="project" value="UniProtKB-KW"/>
</dbReference>
<evidence type="ECO:0000256" key="3">
    <source>
        <dbReference type="ARBA" id="ARBA00022737"/>
    </source>
</evidence>
<evidence type="ECO:0000256" key="6">
    <source>
        <dbReference type="ARBA" id="ARBA00023163"/>
    </source>
</evidence>
<evidence type="ECO:0000256" key="4">
    <source>
        <dbReference type="ARBA" id="ARBA00023015"/>
    </source>
</evidence>
<sequence>MLFYGTYEHNLDEKQRLTIPSKIRGKVQGTILYVSKGFEGSLEMRTETEFQKWSNQILSLSSFNKDTRMLTREVIANTHEVELDKSGRINIPANLLKLANINKSVFILGMGDRIEIWDSQTFNNYQKANENKLEEISEKIYQGINN</sequence>
<dbReference type="PROSITE" id="PS51740">
    <property type="entry name" value="SPOVT_ABRB"/>
    <property type="match status" value="2"/>
</dbReference>
<dbReference type="InterPro" id="IPR035644">
    <property type="entry name" value="MraZ_C"/>
</dbReference>
<evidence type="ECO:0000313" key="9">
    <source>
        <dbReference type="EMBL" id="PPE06264.1"/>
    </source>
</evidence>
<keyword evidence="2 7" id="KW-0963">Cytoplasm</keyword>
<organism evidence="9 10">
    <name type="scientific">Mesoplasma corruscae</name>
    <dbReference type="NCBI Taxonomy" id="216874"/>
    <lineage>
        <taxon>Bacteria</taxon>
        <taxon>Bacillati</taxon>
        <taxon>Mycoplasmatota</taxon>
        <taxon>Mollicutes</taxon>
        <taxon>Entomoplasmatales</taxon>
        <taxon>Entomoplasmataceae</taxon>
        <taxon>Mesoplasma</taxon>
    </lineage>
</organism>
<dbReference type="GO" id="GO:2000143">
    <property type="term" value="P:negative regulation of DNA-templated transcription initiation"/>
    <property type="evidence" value="ECO:0007669"/>
    <property type="project" value="TreeGrafter"/>
</dbReference>
<keyword evidence="9" id="KW-0131">Cell cycle</keyword>
<evidence type="ECO:0000313" key="10">
    <source>
        <dbReference type="Proteomes" id="UP000239785"/>
    </source>
</evidence>
<keyword evidence="9" id="KW-0132">Cell division</keyword>
<keyword evidence="5 7" id="KW-0238">DNA-binding</keyword>